<dbReference type="EMBL" id="GBRH01274032">
    <property type="protein sequence ID" value="JAD23863.1"/>
    <property type="molecule type" value="Transcribed_RNA"/>
</dbReference>
<proteinExistence type="predicted"/>
<reference evidence="1" key="1">
    <citation type="submission" date="2014-09" db="EMBL/GenBank/DDBJ databases">
        <authorList>
            <person name="Magalhaes I.L.F."/>
            <person name="Oliveira U."/>
            <person name="Santos F.R."/>
            <person name="Vidigal T.H.D.A."/>
            <person name="Brescovit A.D."/>
            <person name="Santos A.J."/>
        </authorList>
    </citation>
    <scope>NUCLEOTIDE SEQUENCE</scope>
    <source>
        <tissue evidence="1">Shoot tissue taken approximately 20 cm above the soil surface</tissue>
    </source>
</reference>
<evidence type="ECO:0000313" key="1">
    <source>
        <dbReference type="EMBL" id="JAD23863.1"/>
    </source>
</evidence>
<accession>A0A0A8YE25</accession>
<dbReference type="AlphaFoldDB" id="A0A0A8YE25"/>
<organism evidence="1">
    <name type="scientific">Arundo donax</name>
    <name type="common">Giant reed</name>
    <name type="synonym">Donax arundinaceus</name>
    <dbReference type="NCBI Taxonomy" id="35708"/>
    <lineage>
        <taxon>Eukaryota</taxon>
        <taxon>Viridiplantae</taxon>
        <taxon>Streptophyta</taxon>
        <taxon>Embryophyta</taxon>
        <taxon>Tracheophyta</taxon>
        <taxon>Spermatophyta</taxon>
        <taxon>Magnoliopsida</taxon>
        <taxon>Liliopsida</taxon>
        <taxon>Poales</taxon>
        <taxon>Poaceae</taxon>
        <taxon>PACMAD clade</taxon>
        <taxon>Arundinoideae</taxon>
        <taxon>Arundineae</taxon>
        <taxon>Arundo</taxon>
    </lineage>
</organism>
<reference evidence="1" key="2">
    <citation type="journal article" date="2015" name="Data Brief">
        <title>Shoot transcriptome of the giant reed, Arundo donax.</title>
        <authorList>
            <person name="Barrero R.A."/>
            <person name="Guerrero F.D."/>
            <person name="Moolhuijzen P."/>
            <person name="Goolsby J.A."/>
            <person name="Tidwell J."/>
            <person name="Bellgard S.E."/>
            <person name="Bellgard M.I."/>
        </authorList>
    </citation>
    <scope>NUCLEOTIDE SEQUENCE</scope>
    <source>
        <tissue evidence="1">Shoot tissue taken approximately 20 cm above the soil surface</tissue>
    </source>
</reference>
<name>A0A0A8YE25_ARUDO</name>
<protein>
    <submittedName>
        <fullName evidence="1">Uncharacterized protein</fullName>
    </submittedName>
</protein>
<sequence length="18" mass="1984">MVIAAILLQVQQEEIASK</sequence>